<name>A0ACC2IPI6_9PLEO</name>
<gene>
    <name evidence="1" type="ORF">OPT61_g1616</name>
</gene>
<dbReference type="Proteomes" id="UP001153331">
    <property type="component" value="Unassembled WGS sequence"/>
</dbReference>
<comment type="caution">
    <text evidence="1">The sequence shown here is derived from an EMBL/GenBank/DDBJ whole genome shotgun (WGS) entry which is preliminary data.</text>
</comment>
<proteinExistence type="predicted"/>
<organism evidence="1 2">
    <name type="scientific">Boeremia exigua</name>
    <dbReference type="NCBI Taxonomy" id="749465"/>
    <lineage>
        <taxon>Eukaryota</taxon>
        <taxon>Fungi</taxon>
        <taxon>Dikarya</taxon>
        <taxon>Ascomycota</taxon>
        <taxon>Pezizomycotina</taxon>
        <taxon>Dothideomycetes</taxon>
        <taxon>Pleosporomycetidae</taxon>
        <taxon>Pleosporales</taxon>
        <taxon>Pleosporineae</taxon>
        <taxon>Didymellaceae</taxon>
        <taxon>Boeremia</taxon>
    </lineage>
</organism>
<keyword evidence="2" id="KW-1185">Reference proteome</keyword>
<evidence type="ECO:0000313" key="1">
    <source>
        <dbReference type="EMBL" id="KAJ8117109.1"/>
    </source>
</evidence>
<reference evidence="1" key="1">
    <citation type="submission" date="2022-11" db="EMBL/GenBank/DDBJ databases">
        <title>Genome Sequence of Boeremia exigua.</title>
        <authorList>
            <person name="Buettner E."/>
        </authorList>
    </citation>
    <scope>NUCLEOTIDE SEQUENCE</scope>
    <source>
        <strain evidence="1">CU02</strain>
    </source>
</reference>
<sequence>MTTADLVPIETSGGAQEDSQEPDARPPSVYVSVGASLPGDGVQPFSPTSIQIQRQSKLHTDLNVDNGIKKSVGLIRSISLDTEPSTRPLGHGFDVWPDATGGALWDSHGATTASPSSPLEISEDEGAASDVGDEIRLSSDRLDQNGAVSTTHHLTICVNDNVQDITFHSPTASENSYDERPFTSQFRGSLDVPHSNSQAPSVITDAGDQQELHDRKSQPHTVYEPESSTAFDLLSTLADLDLTPPRHELQERILEAYQRTVRNDLRNDQTFLPKGELVSLITPESVSKEIKKERGDILTPTQIKGFADAVCAETLVQHNGKWKTKSFRKIFALLVISEASSMILHFVDEDVSDLDLPLVPIEAPGIKGFCRKGSMVPLRCFEYRIWSPMKLHNFDDHQWKMLATYFSQGTGGEIMHYKLQEQHILPFVALKDLGEDNSEITGGYGRVFMVGIHKDHHNFPAGIGDLCDRGFAVKQQKHDSDRECFVKEAKILKMFTGERAHRHIVSLLATYEQSGKYHLIFPRGESNLFGFWKNFPFIPTFEHGNILWMAEQCAGIAEGLLRLHRRLTSTAQQNPTHNSLDCIQTEEMSGNDDSITPRVRFDTLVEQSQPQVLQQLQTTEQFAASNHSISKSTHTVPSTDPHHDIPKVFGRHGDVNPGNILWFDSAPGSGDHLRGTLKITDFGQSEVNSKWSKTKTGRVATTRTYRPPECDLPHVTIRQTYDIWGLGCVYLEFVTWMLGGKTLLAKFGKERLSPDYVQNELKADTFFQVVQDPLNYGREPEVKRVVVEFIEKLHEHTNCTEYFHDFLVIIQCDMLVIDSNNLAGLSLIDQFPGAYSSSNFDGLERDFLPERQLSRLITHDTIMDELDKFVGGLGDVRNGVKRRLLERTYDLEARENLATWILSNAHRTFAITVQCSLRPLHLLLTMAIFRDTGFTDEDLPLSDPRVTTPSTRYWKKDIWPPGKLQDFYEKQWRCLVPVFRPGKYHYDLPHNSIVPFTKTDVAPMLGAFSAVHKVKVHPEHQDHRCMQHVAIKEIQVSRANDRIGTDEAWDQEARALENIKDVNHKHIIECIAAIRKGDSRYFMFPWADGGSLRAYWNEKPRQTPNGPAILDALIQLRGLADALVHLHSDTGSKRDSDGANTDYDRQQSGQPELQLLNENDEISRPVVASSRRNIRHGDLKPENILRFEGSRRSLGTLKIADMGLAKQHIVDTQDRTHLTSTRYGTIHYEPPEAVFGNASPRSRLYDIWSMGCITLEFVIWLLYGNDDLNSFYNQVKGDTKQVCQYYEILEAEGEAVVHPVVLQWIKHIQCVDPECSQDSATRDLLSLVRDKLLVVALPPTPLASGESATQHRITAAKFRNALDKIIRKARNPTYLFIGGSRYSARLPYPRSNGSNSLTPDAARDRDGKAAPTKNNLLNIGVLSNHRGRVVKFLDYTLPPLKDWEFNVDNVFAETVLGTIGTQVAMPEPRGRASLCSRCFGLNFWAGGFKMEDTLNSLSKRLTTCDFCRLLFETIESGAFKQLISDTIYIPEFSKYNAELRTPLPIQAGLPLLPNPGSDAFFTIIRLWLENCAGHDSHSECQAPNQVELPSRLIDVGTEAKQSLRLIESGEIEALSDNRYIALSHPWGDIKSYVPFSTLRTSIAQFKKAIPETHLPPTFRDAVTCTRRLGLRYLWIDSLCIIQGTDGDFNEEAKKMEDVFSGAYCVLAASRANSQLDGFLGPRAQRQYATFQLGVEKPFYVCEAIDNFSRDVIDGPLNKRGWVLQERALARRTIYFASRQTYFECGRGVRCETLTSMHNNMADFLGDPHFPNKAMRTPSRALKISYFQGLYKQYSRLDFSHQEDRPFAIAGLEKRLQKAYGTTGGYGIFDDGSKSDGGLFHRSLLWRRGEEQGDPPELVKIVFPQERNIRVPSWSWMAYVGSIDYADPPFQSAEWETKDIIPPWTQRNRSTGAASHDGITSISATVREYEVAEWRPNEVKLVFDQKRTSNSDQERGYCVVVARSNERGSDKQRRYYVLLLVPTQERGRAEQAFRRVGAGFMAGKFISFEQPGVEAIIV</sequence>
<evidence type="ECO:0000313" key="2">
    <source>
        <dbReference type="Proteomes" id="UP001153331"/>
    </source>
</evidence>
<accession>A0ACC2IPI6</accession>
<protein>
    <submittedName>
        <fullName evidence="1">Uncharacterized protein</fullName>
    </submittedName>
</protein>
<dbReference type="EMBL" id="JAPHNI010000066">
    <property type="protein sequence ID" value="KAJ8117109.1"/>
    <property type="molecule type" value="Genomic_DNA"/>
</dbReference>